<evidence type="ECO:0000313" key="6">
    <source>
        <dbReference type="Proteomes" id="UP000887013"/>
    </source>
</evidence>
<dbReference type="EMBL" id="BMAW01096498">
    <property type="protein sequence ID" value="GFS74910.1"/>
    <property type="molecule type" value="Genomic_DNA"/>
</dbReference>
<evidence type="ECO:0000313" key="4">
    <source>
        <dbReference type="EMBL" id="GFU20423.1"/>
    </source>
</evidence>
<proteinExistence type="predicted"/>
<sequence>MINCSLKWCYAVPIQNDENASSTITEDPSATPTDQPSTTTTMGPSTTMDPEKAMKMLLWFMLESIHEM</sequence>
<name>A0A8X6QFJ8_NEPPI</name>
<keyword evidence="6" id="KW-1185">Reference proteome</keyword>
<dbReference type="EMBL" id="BMAW01080619">
    <property type="protein sequence ID" value="GFU20423.1"/>
    <property type="molecule type" value="Genomic_DNA"/>
</dbReference>
<organism evidence="5 6">
    <name type="scientific">Nephila pilipes</name>
    <name type="common">Giant wood spider</name>
    <name type="synonym">Nephila maculata</name>
    <dbReference type="NCBI Taxonomy" id="299642"/>
    <lineage>
        <taxon>Eukaryota</taxon>
        <taxon>Metazoa</taxon>
        <taxon>Ecdysozoa</taxon>
        <taxon>Arthropoda</taxon>
        <taxon>Chelicerata</taxon>
        <taxon>Arachnida</taxon>
        <taxon>Araneae</taxon>
        <taxon>Araneomorphae</taxon>
        <taxon>Entelegynae</taxon>
        <taxon>Araneoidea</taxon>
        <taxon>Nephilidae</taxon>
        <taxon>Nephila</taxon>
    </lineage>
</organism>
<reference evidence="5" key="1">
    <citation type="submission" date="2020-08" db="EMBL/GenBank/DDBJ databases">
        <title>Multicomponent nature underlies the extraordinary mechanical properties of spider dragline silk.</title>
        <authorList>
            <person name="Kono N."/>
            <person name="Nakamura H."/>
            <person name="Mori M."/>
            <person name="Yoshida Y."/>
            <person name="Ohtoshi R."/>
            <person name="Malay A.D."/>
            <person name="Moran D.A.P."/>
            <person name="Tomita M."/>
            <person name="Numata K."/>
            <person name="Arakawa K."/>
        </authorList>
    </citation>
    <scope>NUCLEOTIDE SEQUENCE</scope>
</reference>
<accession>A0A8X6QFJ8</accession>
<dbReference type="Proteomes" id="UP000887013">
    <property type="component" value="Unassembled WGS sequence"/>
</dbReference>
<dbReference type="EMBL" id="BMAW01099139">
    <property type="protein sequence ID" value="GFS88519.1"/>
    <property type="molecule type" value="Genomic_DNA"/>
</dbReference>
<comment type="caution">
    <text evidence="5">The sequence shown here is derived from an EMBL/GenBank/DDBJ whole genome shotgun (WGS) entry which is preliminary data.</text>
</comment>
<feature type="compositionally biased region" description="Low complexity" evidence="1">
    <location>
        <begin position="27"/>
        <end position="48"/>
    </location>
</feature>
<protein>
    <submittedName>
        <fullName evidence="5">Uncharacterized protein</fullName>
    </submittedName>
</protein>
<evidence type="ECO:0000313" key="5">
    <source>
        <dbReference type="EMBL" id="GFU22425.1"/>
    </source>
</evidence>
<evidence type="ECO:0000256" key="1">
    <source>
        <dbReference type="SAM" id="MobiDB-lite"/>
    </source>
</evidence>
<evidence type="ECO:0000313" key="2">
    <source>
        <dbReference type="EMBL" id="GFS74910.1"/>
    </source>
</evidence>
<evidence type="ECO:0000313" key="3">
    <source>
        <dbReference type="EMBL" id="GFS88519.1"/>
    </source>
</evidence>
<feature type="region of interest" description="Disordered" evidence="1">
    <location>
        <begin position="20"/>
        <end position="49"/>
    </location>
</feature>
<gene>
    <name evidence="2" type="ORF">NPIL_456161</name>
    <name evidence="4" type="ORF">NPIL_461771</name>
    <name evidence="5" type="ORF">NPIL_516641</name>
    <name evidence="3" type="ORF">NPIL_645411</name>
</gene>
<dbReference type="AlphaFoldDB" id="A0A8X6QFJ8"/>
<dbReference type="EMBL" id="BMAW01127730">
    <property type="protein sequence ID" value="GFU22425.1"/>
    <property type="molecule type" value="Genomic_DNA"/>
</dbReference>